<organism evidence="2 3">
    <name type="scientific">Hibiscus trionum</name>
    <name type="common">Flower of an hour</name>
    <dbReference type="NCBI Taxonomy" id="183268"/>
    <lineage>
        <taxon>Eukaryota</taxon>
        <taxon>Viridiplantae</taxon>
        <taxon>Streptophyta</taxon>
        <taxon>Embryophyta</taxon>
        <taxon>Tracheophyta</taxon>
        <taxon>Spermatophyta</taxon>
        <taxon>Magnoliopsida</taxon>
        <taxon>eudicotyledons</taxon>
        <taxon>Gunneridae</taxon>
        <taxon>Pentapetalae</taxon>
        <taxon>rosids</taxon>
        <taxon>malvids</taxon>
        <taxon>Malvales</taxon>
        <taxon>Malvaceae</taxon>
        <taxon>Malvoideae</taxon>
        <taxon>Hibiscus</taxon>
    </lineage>
</organism>
<dbReference type="PANTHER" id="PTHR31635">
    <property type="entry name" value="REVERSE TRANSCRIPTASE DOMAIN-CONTAINING PROTEIN-RELATED"/>
    <property type="match status" value="1"/>
</dbReference>
<dbReference type="PROSITE" id="PS50878">
    <property type="entry name" value="RT_POL"/>
    <property type="match status" value="1"/>
</dbReference>
<evidence type="ECO:0000313" key="3">
    <source>
        <dbReference type="Proteomes" id="UP001165190"/>
    </source>
</evidence>
<proteinExistence type="predicted"/>
<gene>
    <name evidence="2" type="ORF">HRI_003934600</name>
</gene>
<dbReference type="OrthoDB" id="994369at2759"/>
<dbReference type="Proteomes" id="UP001165190">
    <property type="component" value="Unassembled WGS sequence"/>
</dbReference>
<dbReference type="Pfam" id="PF00078">
    <property type="entry name" value="RVT_1"/>
    <property type="match status" value="1"/>
</dbReference>
<dbReference type="PANTHER" id="PTHR31635:SF196">
    <property type="entry name" value="REVERSE TRANSCRIPTASE DOMAIN-CONTAINING PROTEIN-RELATED"/>
    <property type="match status" value="1"/>
</dbReference>
<dbReference type="InterPro" id="IPR000477">
    <property type="entry name" value="RT_dom"/>
</dbReference>
<keyword evidence="3" id="KW-1185">Reference proteome</keyword>
<accession>A0A9W7IZD1</accession>
<sequence>MEFGARWRMWITRCISTAQISMIVNGKVSRMFPIKRGLRQGCPLSPLLFNIVGEALSSLINNAVNLEIIEGVKVGNVGFRISHLQFADDLIIFAKSNRENVVNIKRI</sequence>
<evidence type="ECO:0000259" key="1">
    <source>
        <dbReference type="PROSITE" id="PS50878"/>
    </source>
</evidence>
<dbReference type="EMBL" id="BSYR01000036">
    <property type="protein sequence ID" value="GMJ02654.1"/>
    <property type="molecule type" value="Genomic_DNA"/>
</dbReference>
<dbReference type="AlphaFoldDB" id="A0A9W7IZD1"/>
<dbReference type="SUPFAM" id="SSF56672">
    <property type="entry name" value="DNA/RNA polymerases"/>
    <property type="match status" value="1"/>
</dbReference>
<reference evidence="2" key="1">
    <citation type="submission" date="2023-05" db="EMBL/GenBank/DDBJ databases">
        <title>Genome and transcriptome analyses reveal genes involved in the formation of fine ridges on petal epidermal cells in Hibiscus trionum.</title>
        <authorList>
            <person name="Koshimizu S."/>
            <person name="Masuda S."/>
            <person name="Ishii T."/>
            <person name="Shirasu K."/>
            <person name="Hoshino A."/>
            <person name="Arita M."/>
        </authorList>
    </citation>
    <scope>NUCLEOTIDE SEQUENCE</scope>
    <source>
        <strain evidence="2">Hamamatsu line</strain>
    </source>
</reference>
<feature type="domain" description="Reverse transcriptase" evidence="1">
    <location>
        <begin position="1"/>
        <end position="107"/>
    </location>
</feature>
<dbReference type="InterPro" id="IPR043502">
    <property type="entry name" value="DNA/RNA_pol_sf"/>
</dbReference>
<protein>
    <recommendedName>
        <fullName evidence="1">Reverse transcriptase domain-containing protein</fullName>
    </recommendedName>
</protein>
<name>A0A9W7IZD1_HIBTR</name>
<comment type="caution">
    <text evidence="2">The sequence shown here is derived from an EMBL/GenBank/DDBJ whole genome shotgun (WGS) entry which is preliminary data.</text>
</comment>
<evidence type="ECO:0000313" key="2">
    <source>
        <dbReference type="EMBL" id="GMJ02654.1"/>
    </source>
</evidence>